<keyword evidence="4 5" id="KW-0472">Membrane</keyword>
<evidence type="ECO:0000313" key="8">
    <source>
        <dbReference type="Proteomes" id="UP000077856"/>
    </source>
</evidence>
<feature type="transmembrane region" description="Helical" evidence="5">
    <location>
        <begin position="17"/>
        <end position="35"/>
    </location>
</feature>
<dbReference type="Pfam" id="PF12698">
    <property type="entry name" value="ABC2_membrane_3"/>
    <property type="match status" value="1"/>
</dbReference>
<feature type="transmembrane region" description="Helical" evidence="5">
    <location>
        <begin position="298"/>
        <end position="321"/>
    </location>
</feature>
<dbReference type="PANTHER" id="PTHR37305:SF1">
    <property type="entry name" value="MEMBRANE PROTEIN"/>
    <property type="match status" value="1"/>
</dbReference>
<dbReference type="eggNOG" id="COG1277">
    <property type="taxonomic scope" value="Bacteria"/>
</dbReference>
<feature type="transmembrane region" description="Helical" evidence="5">
    <location>
        <begin position="272"/>
        <end position="291"/>
    </location>
</feature>
<feature type="transmembrane region" description="Helical" evidence="5">
    <location>
        <begin position="410"/>
        <end position="431"/>
    </location>
</feature>
<proteinExistence type="predicted"/>
<evidence type="ECO:0000313" key="7">
    <source>
        <dbReference type="EMBL" id="AND43183.1"/>
    </source>
</evidence>
<protein>
    <recommendedName>
        <fullName evidence="6">ABC-2 type transporter transmembrane domain-containing protein</fullName>
    </recommendedName>
</protein>
<name>A0A160MJ57_9BACI</name>
<keyword evidence="2 5" id="KW-0812">Transmembrane</keyword>
<accession>A0A160MJ57</accession>
<evidence type="ECO:0000256" key="2">
    <source>
        <dbReference type="ARBA" id="ARBA00022692"/>
    </source>
</evidence>
<comment type="subcellular location">
    <subcellularLocation>
        <location evidence="1">Membrane</location>
        <topology evidence="1">Multi-pass membrane protein</topology>
    </subcellularLocation>
</comment>
<evidence type="ECO:0000259" key="6">
    <source>
        <dbReference type="Pfam" id="PF12698"/>
    </source>
</evidence>
<feature type="transmembrane region" description="Helical" evidence="5">
    <location>
        <begin position="170"/>
        <end position="189"/>
    </location>
</feature>
<dbReference type="AlphaFoldDB" id="A0A160MJ57"/>
<feature type="transmembrane region" description="Helical" evidence="5">
    <location>
        <begin position="724"/>
        <end position="745"/>
    </location>
</feature>
<reference evidence="7 8" key="1">
    <citation type="submission" date="2016-04" db="EMBL/GenBank/DDBJ databases">
        <title>Complete genome sequence of Bacillus oceanisediminis strain 2691.</title>
        <authorList>
            <person name="Jeong H."/>
            <person name="Kim H.J."/>
            <person name="Lee D.-W."/>
        </authorList>
    </citation>
    <scope>NUCLEOTIDE SEQUENCE [LARGE SCALE GENOMIC DNA]</scope>
    <source>
        <strain evidence="7 8">2691</strain>
        <plasmid evidence="8">pbo1</plasmid>
    </source>
</reference>
<feature type="domain" description="ABC-2 type transporter transmembrane" evidence="6">
    <location>
        <begin position="576"/>
        <end position="822"/>
    </location>
</feature>
<evidence type="ECO:0000256" key="4">
    <source>
        <dbReference type="ARBA" id="ARBA00023136"/>
    </source>
</evidence>
<dbReference type="GO" id="GO:0140359">
    <property type="term" value="F:ABC-type transporter activity"/>
    <property type="evidence" value="ECO:0007669"/>
    <property type="project" value="InterPro"/>
</dbReference>
<dbReference type="KEGG" id="bon:A361_28905"/>
<evidence type="ECO:0000256" key="5">
    <source>
        <dbReference type="SAM" id="Phobius"/>
    </source>
</evidence>
<dbReference type="GO" id="GO:0005886">
    <property type="term" value="C:plasma membrane"/>
    <property type="evidence" value="ECO:0007669"/>
    <property type="project" value="UniProtKB-SubCell"/>
</dbReference>
<feature type="transmembrane region" description="Helical" evidence="5">
    <location>
        <begin position="801"/>
        <end position="825"/>
    </location>
</feature>
<evidence type="ECO:0000256" key="1">
    <source>
        <dbReference type="ARBA" id="ARBA00004141"/>
    </source>
</evidence>
<geneLocation type="plasmid" evidence="8">
    <name>pbo1</name>
</geneLocation>
<feature type="transmembrane region" description="Helical" evidence="5">
    <location>
        <begin position="216"/>
        <end position="241"/>
    </location>
</feature>
<dbReference type="EMBL" id="CP015507">
    <property type="protein sequence ID" value="AND43183.1"/>
    <property type="molecule type" value="Genomic_DNA"/>
</dbReference>
<keyword evidence="3 5" id="KW-1133">Transmembrane helix</keyword>
<feature type="transmembrane region" description="Helical" evidence="5">
    <location>
        <begin position="599"/>
        <end position="623"/>
    </location>
</feature>
<dbReference type="Proteomes" id="UP000077856">
    <property type="component" value="Plasmid pBO1"/>
</dbReference>
<keyword evidence="7" id="KW-0614">Plasmid</keyword>
<feature type="transmembrane region" description="Helical" evidence="5">
    <location>
        <begin position="644"/>
        <end position="674"/>
    </location>
</feature>
<sequence length="846" mass="96854">MMYVMFELKKLVRQKKFLWLLFIVFLYITTIYIYNYQQYPEMRERAYSDVQSLEDETRVIQAQLTQEKVDKPENTLVAEQLTVIQSMLSALFQWKMAVSEENWEHVAKPEVEFLSYLQTFIDSGGEFSGIPRVELQSRIQKSNWLQKYDLPYEDEEYPLSPQLIMKESSLVFFGIIGLVLMVLLFGNTISQEKEQNTWSTLATQPIPRWQLVAGKYVSLLLAVVLFVLIVIGVSILIPLLFQKHPLSIHYPVIAGIGESAVLIPMYQFISRAILFFICANAFLFSLIFLFSSWTKNSFLSVMLTVFSSLSGYILTGIFSVLQGPYNPFHSLMVNRLIMTAPSKTDLLYLIWALAWSFILLLVAGRFLKREEKKLFSFLHQPFNKGRTQLFSRSLPNFILFEWRKEWRKGLLLQVMSVLSVFVVLGSVILTFEKNEKAEKYISGLKEESRVIEEVIIPYYEEAASSIENNQGDKGYADRLEQILQISQERLGKLNKAVVGYYQNELSPLQEYHLFELQAANGNFDNTGFLQSQVLQLGQFTIDVSLAEKKWMMEKQVDLMIAGPFNPTIYTTWTHQQSHETNEQWMERNQKVGNSGLYSLYYYFTHYFSYIIIVFFFLLGGGFAKERGKRPTIQFIRTQSLSVKQVFLGKLIASSCLSFFSWTILVFFVVLVGMIANGIGDWQYPIVHYDSAAVVNTPSYNGQSPIGWNTGFHLETLGSVVLENYTLFSLMLVFLIILSVFLSIFIKNQFSVFAVAVIISISGYAASTKIFSSIAHLLPFTYLNPVKVINGEMSVNLNNPDITFASGCLVIIGTFLFFGMVGYFVLHSGKEGKRKLNLKGADKTIGQ</sequence>
<feature type="transmembrane region" description="Helical" evidence="5">
    <location>
        <begin position="752"/>
        <end position="781"/>
    </location>
</feature>
<feature type="transmembrane region" description="Helical" evidence="5">
    <location>
        <begin position="346"/>
        <end position="367"/>
    </location>
</feature>
<dbReference type="InterPro" id="IPR013525">
    <property type="entry name" value="ABC2_TM"/>
</dbReference>
<dbReference type="PANTHER" id="PTHR37305">
    <property type="entry name" value="INTEGRAL MEMBRANE PROTEIN-RELATED"/>
    <property type="match status" value="1"/>
</dbReference>
<organism evidence="7 8">
    <name type="scientific">Cytobacillus oceanisediminis 2691</name>
    <dbReference type="NCBI Taxonomy" id="1196031"/>
    <lineage>
        <taxon>Bacteria</taxon>
        <taxon>Bacillati</taxon>
        <taxon>Bacillota</taxon>
        <taxon>Bacilli</taxon>
        <taxon>Bacillales</taxon>
        <taxon>Bacillaceae</taxon>
        <taxon>Cytobacillus</taxon>
    </lineage>
</organism>
<gene>
    <name evidence="7" type="ORF">A361_28905</name>
</gene>
<dbReference type="Pfam" id="PF12679">
    <property type="entry name" value="ABC2_membrane_2"/>
    <property type="match status" value="1"/>
</dbReference>
<evidence type="ECO:0000256" key="3">
    <source>
        <dbReference type="ARBA" id="ARBA00022989"/>
    </source>
</evidence>